<reference evidence="3" key="1">
    <citation type="submission" date="2025-08" db="UniProtKB">
        <authorList>
            <consortium name="RefSeq"/>
        </authorList>
    </citation>
    <scope>IDENTIFICATION</scope>
    <source>
        <tissue evidence="3">Muscle</tissue>
    </source>
</reference>
<evidence type="ECO:0000313" key="2">
    <source>
        <dbReference type="Proteomes" id="UP000694941"/>
    </source>
</evidence>
<dbReference type="Proteomes" id="UP000694941">
    <property type="component" value="Unplaced"/>
</dbReference>
<dbReference type="Pfam" id="PF06413">
    <property type="entry name" value="Neugrin"/>
    <property type="match status" value="1"/>
</dbReference>
<dbReference type="GeneID" id="106472194"/>
<dbReference type="InterPro" id="IPR010487">
    <property type="entry name" value="NGRN/Rrg9"/>
</dbReference>
<organism evidence="2 3">
    <name type="scientific">Limulus polyphemus</name>
    <name type="common">Atlantic horseshoe crab</name>
    <dbReference type="NCBI Taxonomy" id="6850"/>
    <lineage>
        <taxon>Eukaryota</taxon>
        <taxon>Metazoa</taxon>
        <taxon>Ecdysozoa</taxon>
        <taxon>Arthropoda</taxon>
        <taxon>Chelicerata</taxon>
        <taxon>Merostomata</taxon>
        <taxon>Xiphosura</taxon>
        <taxon>Limulidae</taxon>
        <taxon>Limulus</taxon>
    </lineage>
</organism>
<feature type="region of interest" description="Disordered" evidence="1">
    <location>
        <begin position="158"/>
        <end position="199"/>
    </location>
</feature>
<keyword evidence="2" id="KW-1185">Reference proteome</keyword>
<accession>A0ABM1BTC3</accession>
<name>A0ABM1BTC3_LIMPO</name>
<proteinExistence type="predicted"/>
<dbReference type="RefSeq" id="XP_013788274.1">
    <property type="nucleotide sequence ID" value="XM_013932820.2"/>
</dbReference>
<dbReference type="PANTHER" id="PTHR13475:SF3">
    <property type="entry name" value="NEUGRIN"/>
    <property type="match status" value="1"/>
</dbReference>
<evidence type="ECO:0000256" key="1">
    <source>
        <dbReference type="SAM" id="MobiDB-lite"/>
    </source>
</evidence>
<dbReference type="PANTHER" id="PTHR13475">
    <property type="entry name" value="NEUGRIN"/>
    <property type="match status" value="1"/>
</dbReference>
<sequence>MKKAKRNIVARKYFKQQPETNMLTWAAKEQIRYLNQLNPKQWTPMKLAESFPTSVDGIKKILKSKFTSAKEDRIRKHDEGVLRNWKTLTGEQKGIISPITKQLWSEGKLLPEHAGCNTSLPMPKSSEVMLSRVPTNKNIKRTTFLSIVKPYIDIKKQETSPLNHSEEFHKEQSRNVERPSIQVKIGSRSSPTEESTEDLLTATSFSKQDKHYPDTLVTQSQFQLNLMNEINNKKYKTESDEAYQKWIKSKLVERPKTPSPLETNQGEIEPKPAVVSKFNKSETIELKADISEKDNISQLYIYDSQHGYQHPFGRHDRIQRKIHIPHHLRKEGVLYKVDDCFYDEDGEFLYRVPM</sequence>
<evidence type="ECO:0000313" key="3">
    <source>
        <dbReference type="RefSeq" id="XP_013788274.1"/>
    </source>
</evidence>
<feature type="compositionally biased region" description="Basic and acidic residues" evidence="1">
    <location>
        <begin position="158"/>
        <end position="177"/>
    </location>
</feature>
<protein>
    <submittedName>
        <fullName evidence="3">Neugrin-like</fullName>
    </submittedName>
</protein>
<gene>
    <name evidence="3" type="primary">LOC106472194</name>
</gene>